<dbReference type="EMBL" id="BROQ01000262">
    <property type="protein sequence ID" value="GKZ27716.1"/>
    <property type="molecule type" value="Genomic_DNA"/>
</dbReference>
<proteinExistence type="predicted"/>
<evidence type="ECO:0000256" key="1">
    <source>
        <dbReference type="SAM" id="MobiDB-lite"/>
    </source>
</evidence>
<feature type="region of interest" description="Disordered" evidence="1">
    <location>
        <begin position="58"/>
        <end position="83"/>
    </location>
</feature>
<organism evidence="2 3">
    <name type="scientific">Aspergillus brasiliensis</name>
    <dbReference type="NCBI Taxonomy" id="319629"/>
    <lineage>
        <taxon>Eukaryota</taxon>
        <taxon>Fungi</taxon>
        <taxon>Dikarya</taxon>
        <taxon>Ascomycota</taxon>
        <taxon>Pezizomycotina</taxon>
        <taxon>Eurotiomycetes</taxon>
        <taxon>Eurotiomycetidae</taxon>
        <taxon>Eurotiales</taxon>
        <taxon>Aspergillaceae</taxon>
        <taxon>Aspergillus</taxon>
        <taxon>Aspergillus subgen. Circumdati</taxon>
    </lineage>
</organism>
<evidence type="ECO:0000313" key="3">
    <source>
        <dbReference type="Proteomes" id="UP001143548"/>
    </source>
</evidence>
<gene>
    <name evidence="2" type="ORF">AbraCBS73388_005446</name>
</gene>
<evidence type="ECO:0000313" key="2">
    <source>
        <dbReference type="EMBL" id="GKZ27716.1"/>
    </source>
</evidence>
<comment type="caution">
    <text evidence="2">The sequence shown here is derived from an EMBL/GenBank/DDBJ whole genome shotgun (WGS) entry which is preliminary data.</text>
</comment>
<accession>A0A9W5Z4V2</accession>
<dbReference type="AlphaFoldDB" id="A0A9W5Z4V2"/>
<reference evidence="2" key="1">
    <citation type="submission" date="2022-07" db="EMBL/GenBank/DDBJ databases">
        <title>Taxonomy of Aspergillus series Nigri: significant species reduction supported by multi-species coalescent approaches.</title>
        <authorList>
            <person name="Bian C."/>
            <person name="Kusuya Y."/>
            <person name="Sklenar F."/>
            <person name="D'hooge E."/>
            <person name="Yaguchi T."/>
            <person name="Takahashi H."/>
            <person name="Hubka V."/>
        </authorList>
    </citation>
    <scope>NUCLEOTIDE SEQUENCE</scope>
    <source>
        <strain evidence="2">CBS 733.88</strain>
    </source>
</reference>
<protein>
    <submittedName>
        <fullName evidence="2">Uncharacterized protein</fullName>
    </submittedName>
</protein>
<sequence length="108" mass="12082">MASHGASSDGLEFRKEPCVSNHIRHQFGRVSAYVEELQSSIFNQLLECEVGCQSDTMTAGLKAPPEGKEWLDVPTGPNDMDDNIETKRQCVTYAWNRIRKTPLGQIDV</sequence>
<name>A0A9W5Z4V2_9EURO</name>
<dbReference type="Proteomes" id="UP001143548">
    <property type="component" value="Unassembled WGS sequence"/>
</dbReference>